<evidence type="ECO:0008006" key="4">
    <source>
        <dbReference type="Google" id="ProtNLM"/>
    </source>
</evidence>
<dbReference type="RefSeq" id="WP_188616119.1">
    <property type="nucleotide sequence ID" value="NZ_BMLV01000001.1"/>
</dbReference>
<keyword evidence="1" id="KW-0812">Transmembrane</keyword>
<accession>A0ABQ2NFT2</accession>
<evidence type="ECO:0000313" key="2">
    <source>
        <dbReference type="EMBL" id="GGP01230.1"/>
    </source>
</evidence>
<name>A0ABQ2NFT2_9FLAO</name>
<feature type="transmembrane region" description="Helical" evidence="1">
    <location>
        <begin position="84"/>
        <end position="104"/>
    </location>
</feature>
<evidence type="ECO:0000313" key="3">
    <source>
        <dbReference type="Proteomes" id="UP000620064"/>
    </source>
</evidence>
<proteinExistence type="predicted"/>
<evidence type="ECO:0000256" key="1">
    <source>
        <dbReference type="SAM" id="Phobius"/>
    </source>
</evidence>
<reference evidence="3" key="1">
    <citation type="journal article" date="2019" name="Int. J. Syst. Evol. Microbiol.">
        <title>The Global Catalogue of Microorganisms (GCM) 10K type strain sequencing project: providing services to taxonomists for standard genome sequencing and annotation.</title>
        <authorList>
            <consortium name="The Broad Institute Genomics Platform"/>
            <consortium name="The Broad Institute Genome Sequencing Center for Infectious Disease"/>
            <person name="Wu L."/>
            <person name="Ma J."/>
        </authorList>
    </citation>
    <scope>NUCLEOTIDE SEQUENCE [LARGE SCALE GENOMIC DNA]</scope>
    <source>
        <strain evidence="3">CGMCC 1.7656</strain>
    </source>
</reference>
<keyword evidence="1" id="KW-1133">Transmembrane helix</keyword>
<feature type="transmembrane region" description="Helical" evidence="1">
    <location>
        <begin position="54"/>
        <end position="72"/>
    </location>
</feature>
<dbReference type="EMBL" id="BMLV01000001">
    <property type="protein sequence ID" value="GGP01230.1"/>
    <property type="molecule type" value="Genomic_DNA"/>
</dbReference>
<organism evidence="2 3">
    <name type="scientific">Cloacibacterium rupense</name>
    <dbReference type="NCBI Taxonomy" id="517423"/>
    <lineage>
        <taxon>Bacteria</taxon>
        <taxon>Pseudomonadati</taxon>
        <taxon>Bacteroidota</taxon>
        <taxon>Flavobacteriia</taxon>
        <taxon>Flavobacteriales</taxon>
        <taxon>Weeksellaceae</taxon>
    </lineage>
</organism>
<dbReference type="Proteomes" id="UP000620064">
    <property type="component" value="Unassembled WGS sequence"/>
</dbReference>
<gene>
    <name evidence="2" type="ORF">GCM10010992_00980</name>
</gene>
<sequence>MEIERKKLVRLKIQEKYTNDILSPYSYEEIENISDSKFTDYKQTIGLKISESNFFPILFLILSILFLSKLLYDKKEVINDNHLISFFYLINFFLLIHSLYSIFLKKKKTFLEVKENSFVINEKREIKWTDVLVTGKLIGGGKFTTYYLILGLSTLEILRIDMNGTKISINDFIKIIHLNQKKCKSSFLL</sequence>
<comment type="caution">
    <text evidence="2">The sequence shown here is derived from an EMBL/GenBank/DDBJ whole genome shotgun (WGS) entry which is preliminary data.</text>
</comment>
<keyword evidence="3" id="KW-1185">Reference proteome</keyword>
<keyword evidence="1" id="KW-0472">Membrane</keyword>
<protein>
    <recommendedName>
        <fullName evidence="4">YcxB-like protein domain-containing protein</fullName>
    </recommendedName>
</protein>